<keyword evidence="3" id="KW-0010">Activator</keyword>
<organism evidence="6 7">
    <name type="scientific">Pararhizobium polonicum</name>
    <dbReference type="NCBI Taxonomy" id="1612624"/>
    <lineage>
        <taxon>Bacteria</taxon>
        <taxon>Pseudomonadati</taxon>
        <taxon>Pseudomonadota</taxon>
        <taxon>Alphaproteobacteria</taxon>
        <taxon>Hyphomicrobiales</taxon>
        <taxon>Rhizobiaceae</taxon>
        <taxon>Rhizobium/Agrobacterium group</taxon>
        <taxon>Pararhizobium</taxon>
    </lineage>
</organism>
<dbReference type="InterPro" id="IPR020449">
    <property type="entry name" value="Tscrpt_reg_AraC-type_HTH"/>
</dbReference>
<dbReference type="Pfam" id="PF02311">
    <property type="entry name" value="AraC_binding"/>
    <property type="match status" value="1"/>
</dbReference>
<dbReference type="PANTHER" id="PTHR46796:SF2">
    <property type="entry name" value="TRANSCRIPTIONAL REGULATORY PROTEIN"/>
    <property type="match status" value="1"/>
</dbReference>
<dbReference type="InterPro" id="IPR003313">
    <property type="entry name" value="AraC-bd"/>
</dbReference>
<dbReference type="Gene3D" id="1.10.10.60">
    <property type="entry name" value="Homeodomain-like"/>
    <property type="match status" value="1"/>
</dbReference>
<evidence type="ECO:0000313" key="7">
    <source>
        <dbReference type="Proteomes" id="UP000093111"/>
    </source>
</evidence>
<keyword evidence="1" id="KW-0805">Transcription regulation</keyword>
<dbReference type="PANTHER" id="PTHR46796">
    <property type="entry name" value="HTH-TYPE TRANSCRIPTIONAL ACTIVATOR RHAS-RELATED"/>
    <property type="match status" value="1"/>
</dbReference>
<dbReference type="SUPFAM" id="SSF46689">
    <property type="entry name" value="Homeodomain-like"/>
    <property type="match status" value="2"/>
</dbReference>
<keyword evidence="7" id="KW-1185">Reference proteome</keyword>
<evidence type="ECO:0000313" key="6">
    <source>
        <dbReference type="EMBL" id="OBZ96479.1"/>
    </source>
</evidence>
<feature type="domain" description="HTH araC/xylS-type" evidence="5">
    <location>
        <begin position="183"/>
        <end position="280"/>
    </location>
</feature>
<dbReference type="SUPFAM" id="SSF51215">
    <property type="entry name" value="Regulatory protein AraC"/>
    <property type="match status" value="1"/>
</dbReference>
<dbReference type="GO" id="GO:0043565">
    <property type="term" value="F:sequence-specific DNA binding"/>
    <property type="evidence" value="ECO:0007669"/>
    <property type="project" value="InterPro"/>
</dbReference>
<evidence type="ECO:0000256" key="2">
    <source>
        <dbReference type="ARBA" id="ARBA00023125"/>
    </source>
</evidence>
<dbReference type="PRINTS" id="PR00032">
    <property type="entry name" value="HTHARAC"/>
</dbReference>
<dbReference type="AlphaFoldDB" id="A0A1C7P5E3"/>
<dbReference type="SMART" id="SM00342">
    <property type="entry name" value="HTH_ARAC"/>
    <property type="match status" value="1"/>
</dbReference>
<evidence type="ECO:0000259" key="5">
    <source>
        <dbReference type="PROSITE" id="PS01124"/>
    </source>
</evidence>
<name>A0A1C7P5E3_9HYPH</name>
<evidence type="ECO:0000256" key="1">
    <source>
        <dbReference type="ARBA" id="ARBA00023015"/>
    </source>
</evidence>
<accession>A0A1C7P5E3</accession>
<dbReference type="GO" id="GO:0003700">
    <property type="term" value="F:DNA-binding transcription factor activity"/>
    <property type="evidence" value="ECO:0007669"/>
    <property type="project" value="InterPro"/>
</dbReference>
<dbReference type="InterPro" id="IPR009057">
    <property type="entry name" value="Homeodomain-like_sf"/>
</dbReference>
<dbReference type="STRING" id="1612624.ADU59_07490"/>
<dbReference type="InterPro" id="IPR050204">
    <property type="entry name" value="AraC_XylS_family_regulators"/>
</dbReference>
<dbReference type="InterPro" id="IPR018060">
    <property type="entry name" value="HTH_AraC"/>
</dbReference>
<gene>
    <name evidence="6" type="ORF">ADU59_07490</name>
</gene>
<sequence length="284" mass="31001">MAPTGGGDLERSCTSAVSDSIKVAPASGGIERIEAHFHGDAFEPHRHDTYALGLTLQGVQSFWYRGLVRYSQPGNVIVLHPDELHDGAAGTDEGLRYRMLYLPPEMLIGALGEKRRGLPFVPSPVIADRAFAASLGDAMRDLDGAIDTLQLDDVLTGIADALGRHADAAGMAPGRNYDQAAIRRTCDFLQAHFDRQVSSDELETVSGLDRFTLARQFRASLGTSPHRYLVMRRLERARGMIGSGKSLVDIALETGFSDQAHFTRHFKKANGMTPGRWANLRSRA</sequence>
<dbReference type="EMBL" id="LGLV01000005">
    <property type="protein sequence ID" value="OBZ96479.1"/>
    <property type="molecule type" value="Genomic_DNA"/>
</dbReference>
<comment type="caution">
    <text evidence="6">The sequence shown here is derived from an EMBL/GenBank/DDBJ whole genome shotgun (WGS) entry which is preliminary data.</text>
</comment>
<dbReference type="PROSITE" id="PS00041">
    <property type="entry name" value="HTH_ARAC_FAMILY_1"/>
    <property type="match status" value="1"/>
</dbReference>
<dbReference type="Pfam" id="PF12833">
    <property type="entry name" value="HTH_18"/>
    <property type="match status" value="1"/>
</dbReference>
<proteinExistence type="predicted"/>
<reference evidence="6 7" key="1">
    <citation type="journal article" date="2016" name="Syst. Appl. Microbiol.">
        <title>Pararhizobium polonicum sp. nov. isolated from tumors on stone fruit rootstocks.</title>
        <authorList>
            <person name="Pulawska J."/>
            <person name="Kuzmanovic N."/>
            <person name="Willems A."/>
            <person name="Pothier J.F."/>
        </authorList>
    </citation>
    <scope>NUCLEOTIDE SEQUENCE [LARGE SCALE GENOMIC DNA]</scope>
    <source>
        <strain evidence="6 7">F5.1</strain>
    </source>
</reference>
<dbReference type="Proteomes" id="UP000093111">
    <property type="component" value="Unassembled WGS sequence"/>
</dbReference>
<keyword evidence="2" id="KW-0238">DNA-binding</keyword>
<dbReference type="PATRIC" id="fig|1612624.7.peg.1579"/>
<keyword evidence="4" id="KW-0804">Transcription</keyword>
<dbReference type="PROSITE" id="PS01124">
    <property type="entry name" value="HTH_ARAC_FAMILY_2"/>
    <property type="match status" value="1"/>
</dbReference>
<evidence type="ECO:0000256" key="3">
    <source>
        <dbReference type="ARBA" id="ARBA00023159"/>
    </source>
</evidence>
<evidence type="ECO:0000256" key="4">
    <source>
        <dbReference type="ARBA" id="ARBA00023163"/>
    </source>
</evidence>
<dbReference type="InterPro" id="IPR037923">
    <property type="entry name" value="HTH-like"/>
</dbReference>
<protein>
    <submittedName>
        <fullName evidence="6">AraC family transcriptional regulator</fullName>
    </submittedName>
</protein>
<dbReference type="InterPro" id="IPR018062">
    <property type="entry name" value="HTH_AraC-typ_CS"/>
</dbReference>